<protein>
    <submittedName>
        <fullName evidence="1">Uncharacterized protein</fullName>
    </submittedName>
</protein>
<dbReference type="AlphaFoldDB" id="A0A921KB52"/>
<reference evidence="1" key="2">
    <citation type="submission" date="2021-09" db="EMBL/GenBank/DDBJ databases">
        <authorList>
            <person name="Gilroy R."/>
        </authorList>
    </citation>
    <scope>NUCLEOTIDE SEQUENCE</scope>
    <source>
        <strain evidence="1">578</strain>
    </source>
</reference>
<organism evidence="1 2">
    <name type="scientific">Aeriscardovia aeriphila</name>
    <dbReference type="NCBI Taxonomy" id="218139"/>
    <lineage>
        <taxon>Bacteria</taxon>
        <taxon>Bacillati</taxon>
        <taxon>Actinomycetota</taxon>
        <taxon>Actinomycetes</taxon>
        <taxon>Bifidobacteriales</taxon>
        <taxon>Bifidobacteriaceae</taxon>
        <taxon>Aeriscardovia</taxon>
    </lineage>
</organism>
<evidence type="ECO:0000313" key="2">
    <source>
        <dbReference type="Proteomes" id="UP000715651"/>
    </source>
</evidence>
<comment type="caution">
    <text evidence="1">The sequence shown here is derived from an EMBL/GenBank/DDBJ whole genome shotgun (WGS) entry which is preliminary data.</text>
</comment>
<dbReference type="InterPro" id="IPR010985">
    <property type="entry name" value="Ribbon_hlx_hlx"/>
</dbReference>
<evidence type="ECO:0000313" key="1">
    <source>
        <dbReference type="EMBL" id="HJF18592.1"/>
    </source>
</evidence>
<proteinExistence type="predicted"/>
<dbReference type="EMBL" id="DYWK01000007">
    <property type="protein sequence ID" value="HJF18592.1"/>
    <property type="molecule type" value="Genomic_DNA"/>
</dbReference>
<name>A0A921KB52_9BIFI</name>
<dbReference type="Proteomes" id="UP000715651">
    <property type="component" value="Unassembled WGS sequence"/>
</dbReference>
<reference evidence="1" key="1">
    <citation type="journal article" date="2021" name="PeerJ">
        <title>Extensive microbial diversity within the chicken gut microbiome revealed by metagenomics and culture.</title>
        <authorList>
            <person name="Gilroy R."/>
            <person name="Ravi A."/>
            <person name="Getino M."/>
            <person name="Pursley I."/>
            <person name="Horton D.L."/>
            <person name="Alikhan N.F."/>
            <person name="Baker D."/>
            <person name="Gharbi K."/>
            <person name="Hall N."/>
            <person name="Watson M."/>
            <person name="Adriaenssens E.M."/>
            <person name="Foster-Nyarko E."/>
            <person name="Jarju S."/>
            <person name="Secka A."/>
            <person name="Antonio M."/>
            <person name="Oren A."/>
            <person name="Chaudhuri R.R."/>
            <person name="La Ragione R."/>
            <person name="Hildebrand F."/>
            <person name="Pallen M.J."/>
        </authorList>
    </citation>
    <scope>NUCLEOTIDE SEQUENCE</scope>
    <source>
        <strain evidence="1">578</strain>
    </source>
</reference>
<accession>A0A921KB52</accession>
<gene>
    <name evidence="1" type="ORF">K8U78_05565</name>
</gene>
<dbReference type="GO" id="GO:0006355">
    <property type="term" value="P:regulation of DNA-templated transcription"/>
    <property type="evidence" value="ECO:0007669"/>
    <property type="project" value="InterPro"/>
</dbReference>
<dbReference type="SUPFAM" id="SSF47598">
    <property type="entry name" value="Ribbon-helix-helix"/>
    <property type="match status" value="1"/>
</dbReference>
<sequence>MMEYTASDGTKFNDDDIERWAQDAEQGFPNSVLEPAQPYEWEHKSSMQARTIRAPETVWKLLDSAAAKQGLTPSAYIRQILTRSLIE</sequence>